<evidence type="ECO:0000313" key="1">
    <source>
        <dbReference type="EMBL" id="KAL0566249.1"/>
    </source>
</evidence>
<feature type="non-terminal residue" evidence="1">
    <location>
        <position position="1"/>
    </location>
</feature>
<dbReference type="EMBL" id="JBAHYK010001959">
    <property type="protein sequence ID" value="KAL0566249.1"/>
    <property type="molecule type" value="Genomic_DNA"/>
</dbReference>
<accession>A0ABR3ETK0</accession>
<sequence length="80" mass="9317">APWCIMDMPDDVKKWYLNRKEERSHFADSDEEVTNVVRDESSSFAYVSSASGFRSQSPLHLDSSDAWERAYNTFEYVDTL</sequence>
<organism evidence="1 2">
    <name type="scientific">Marasmius crinis-equi</name>
    <dbReference type="NCBI Taxonomy" id="585013"/>
    <lineage>
        <taxon>Eukaryota</taxon>
        <taxon>Fungi</taxon>
        <taxon>Dikarya</taxon>
        <taxon>Basidiomycota</taxon>
        <taxon>Agaricomycotina</taxon>
        <taxon>Agaricomycetes</taxon>
        <taxon>Agaricomycetidae</taxon>
        <taxon>Agaricales</taxon>
        <taxon>Marasmiineae</taxon>
        <taxon>Marasmiaceae</taxon>
        <taxon>Marasmius</taxon>
    </lineage>
</organism>
<reference evidence="1 2" key="1">
    <citation type="submission" date="2024-02" db="EMBL/GenBank/DDBJ databases">
        <title>A draft genome for the cacao thread blight pathogen Marasmius crinis-equi.</title>
        <authorList>
            <person name="Cohen S.P."/>
            <person name="Baruah I.K."/>
            <person name="Amoako-Attah I."/>
            <person name="Bukari Y."/>
            <person name="Meinhardt L.W."/>
            <person name="Bailey B.A."/>
        </authorList>
    </citation>
    <scope>NUCLEOTIDE SEQUENCE [LARGE SCALE GENOMIC DNA]</scope>
    <source>
        <strain evidence="1 2">GH-76</strain>
    </source>
</reference>
<keyword evidence="2" id="KW-1185">Reference proteome</keyword>
<name>A0ABR3ETK0_9AGAR</name>
<protein>
    <submittedName>
        <fullName evidence="1">Uncharacterized protein</fullName>
    </submittedName>
</protein>
<dbReference type="Proteomes" id="UP001465976">
    <property type="component" value="Unassembled WGS sequence"/>
</dbReference>
<gene>
    <name evidence="1" type="ORF">V5O48_015765</name>
</gene>
<comment type="caution">
    <text evidence="1">The sequence shown here is derived from an EMBL/GenBank/DDBJ whole genome shotgun (WGS) entry which is preliminary data.</text>
</comment>
<evidence type="ECO:0000313" key="2">
    <source>
        <dbReference type="Proteomes" id="UP001465976"/>
    </source>
</evidence>
<proteinExistence type="predicted"/>